<dbReference type="InterPro" id="IPR018371">
    <property type="entry name" value="Chitin-binding_1_CS"/>
</dbReference>
<feature type="compositionally biased region" description="Low complexity" evidence="17">
    <location>
        <begin position="351"/>
        <end position="375"/>
    </location>
</feature>
<keyword evidence="9" id="KW-0325">Glycoprotein</keyword>
<dbReference type="GO" id="GO:0031505">
    <property type="term" value="P:fungal-type cell wall organization"/>
    <property type="evidence" value="ECO:0007669"/>
    <property type="project" value="TreeGrafter"/>
</dbReference>
<feature type="domain" description="GH16" evidence="19">
    <location>
        <begin position="66"/>
        <end position="281"/>
    </location>
</feature>
<comment type="subcellular location">
    <subcellularLocation>
        <location evidence="2">Membrane</location>
        <topology evidence="2">Lipid-anchor</topology>
        <topology evidence="2">GPI-anchor</topology>
    </subcellularLocation>
</comment>
<keyword evidence="5" id="KW-0808">Transferase</keyword>
<keyword evidence="3" id="KW-0336">GPI-anchor</keyword>
<dbReference type="SUPFAM" id="SSF49899">
    <property type="entry name" value="Concanavalin A-like lectins/glucanases"/>
    <property type="match status" value="1"/>
</dbReference>
<evidence type="ECO:0000256" key="3">
    <source>
        <dbReference type="ARBA" id="ARBA00022622"/>
    </source>
</evidence>
<keyword evidence="7 15" id="KW-0378">Hydrolase</keyword>
<keyword evidence="11" id="KW-0326">Glycosidase</keyword>
<evidence type="ECO:0000256" key="15">
    <source>
        <dbReference type="PIRNR" id="PIRNR037299"/>
    </source>
</evidence>
<evidence type="ECO:0000256" key="14">
    <source>
        <dbReference type="ARBA" id="ARBA00093308"/>
    </source>
</evidence>
<proteinExistence type="inferred from homology"/>
<evidence type="ECO:0000256" key="6">
    <source>
        <dbReference type="ARBA" id="ARBA00022729"/>
    </source>
</evidence>
<dbReference type="PANTHER" id="PTHR10963:SF22">
    <property type="entry name" value="GLYCOSIDASE CRH2-RELATED"/>
    <property type="match status" value="1"/>
</dbReference>
<accession>A0A8H4J3V5</accession>
<evidence type="ECO:0000259" key="19">
    <source>
        <dbReference type="PROSITE" id="PS51762"/>
    </source>
</evidence>
<feature type="compositionally biased region" description="Low complexity" evidence="17">
    <location>
        <begin position="390"/>
        <end position="438"/>
    </location>
</feature>
<protein>
    <recommendedName>
        <fullName evidence="15">Crh-like protein</fullName>
        <ecNumber evidence="15">3.2.-.-</ecNumber>
    </recommendedName>
</protein>
<evidence type="ECO:0000256" key="8">
    <source>
        <dbReference type="ARBA" id="ARBA00023136"/>
    </source>
</evidence>
<feature type="signal peptide" evidence="18">
    <location>
        <begin position="1"/>
        <end position="25"/>
    </location>
</feature>
<name>A0A8H4J3V5_9PEZI</name>
<evidence type="ECO:0000256" key="1">
    <source>
        <dbReference type="ARBA" id="ARBA00000822"/>
    </source>
</evidence>
<dbReference type="PROSITE" id="PS51762">
    <property type="entry name" value="GH16_2"/>
    <property type="match status" value="1"/>
</dbReference>
<dbReference type="GO" id="GO:0016757">
    <property type="term" value="F:glycosyltransferase activity"/>
    <property type="evidence" value="ECO:0007669"/>
    <property type="project" value="UniProtKB-KW"/>
</dbReference>
<evidence type="ECO:0000256" key="12">
    <source>
        <dbReference type="ARBA" id="ARBA00023316"/>
    </source>
</evidence>
<comment type="similarity">
    <text evidence="13">Belongs to the glycosyl hydrolase 16 family. CRH1 subfamily.</text>
</comment>
<dbReference type="OrthoDB" id="4781at2759"/>
<dbReference type="AlphaFoldDB" id="A0A8H4J3V5"/>
<evidence type="ECO:0000256" key="7">
    <source>
        <dbReference type="ARBA" id="ARBA00022801"/>
    </source>
</evidence>
<dbReference type="GO" id="GO:0008061">
    <property type="term" value="F:chitin binding"/>
    <property type="evidence" value="ECO:0007669"/>
    <property type="project" value="InterPro"/>
</dbReference>
<dbReference type="GO" id="GO:0009277">
    <property type="term" value="C:fungal-type cell wall"/>
    <property type="evidence" value="ECO:0007669"/>
    <property type="project" value="UniProtKB-ARBA"/>
</dbReference>
<feature type="active site" description="Nucleophile" evidence="16">
    <location>
        <position position="166"/>
    </location>
</feature>
<keyword evidence="4" id="KW-0328">Glycosyltransferase</keyword>
<keyword evidence="12" id="KW-0961">Cell wall biogenesis/degradation</keyword>
<keyword evidence="8 15" id="KW-0472">Membrane</keyword>
<dbReference type="GO" id="GO:0005975">
    <property type="term" value="P:carbohydrate metabolic process"/>
    <property type="evidence" value="ECO:0007669"/>
    <property type="project" value="InterPro"/>
</dbReference>
<evidence type="ECO:0000256" key="11">
    <source>
        <dbReference type="ARBA" id="ARBA00023295"/>
    </source>
</evidence>
<evidence type="ECO:0000256" key="13">
    <source>
        <dbReference type="ARBA" id="ARBA00038074"/>
    </source>
</evidence>
<comment type="caution">
    <text evidence="20">The sequence shown here is derived from an EMBL/GenBank/DDBJ whole genome shotgun (WGS) entry which is preliminary data.</text>
</comment>
<dbReference type="PANTHER" id="PTHR10963">
    <property type="entry name" value="GLYCOSYL HYDROLASE-RELATED"/>
    <property type="match status" value="1"/>
</dbReference>
<comment type="catalytic activity">
    <reaction evidence="1">
        <text>Random endo-hydrolysis of N-acetyl-beta-D-glucosaminide (1-&gt;4)-beta-linkages in chitin and chitodextrins.</text>
        <dbReference type="EC" id="3.2.1.14"/>
    </reaction>
</comment>
<dbReference type="EC" id="3.2.-.-" evidence="15"/>
<keyword evidence="10" id="KW-0449">Lipoprotein</keyword>
<feature type="chain" id="PRO_5034477228" description="Crh-like protein" evidence="18">
    <location>
        <begin position="26"/>
        <end position="463"/>
    </location>
</feature>
<organism evidence="20 21">
    <name type="scientific">Botryosphaeria dothidea</name>
    <dbReference type="NCBI Taxonomy" id="55169"/>
    <lineage>
        <taxon>Eukaryota</taxon>
        <taxon>Fungi</taxon>
        <taxon>Dikarya</taxon>
        <taxon>Ascomycota</taxon>
        <taxon>Pezizomycotina</taxon>
        <taxon>Dothideomycetes</taxon>
        <taxon>Dothideomycetes incertae sedis</taxon>
        <taxon>Botryosphaeriales</taxon>
        <taxon>Botryosphaeriaceae</taxon>
        <taxon>Botryosphaeria</taxon>
    </lineage>
</organism>
<feature type="active site" description="Proton donor" evidence="16">
    <location>
        <position position="170"/>
    </location>
</feature>
<evidence type="ECO:0000256" key="17">
    <source>
        <dbReference type="SAM" id="MobiDB-lite"/>
    </source>
</evidence>
<dbReference type="GO" id="GO:0008843">
    <property type="term" value="F:endochitinase activity"/>
    <property type="evidence" value="ECO:0007669"/>
    <property type="project" value="UniProtKB-EC"/>
</dbReference>
<evidence type="ECO:0000256" key="4">
    <source>
        <dbReference type="ARBA" id="ARBA00022676"/>
    </source>
</evidence>
<evidence type="ECO:0000256" key="10">
    <source>
        <dbReference type="ARBA" id="ARBA00023288"/>
    </source>
</evidence>
<dbReference type="GO" id="GO:0098552">
    <property type="term" value="C:side of membrane"/>
    <property type="evidence" value="ECO:0007669"/>
    <property type="project" value="UniProtKB-KW"/>
</dbReference>
<gene>
    <name evidence="20" type="ORF">GTA08_BOTSDO11707</name>
</gene>
<dbReference type="Gene3D" id="2.60.120.200">
    <property type="match status" value="1"/>
</dbReference>
<keyword evidence="6 18" id="KW-0732">Signal</keyword>
<dbReference type="InterPro" id="IPR050546">
    <property type="entry name" value="Glycosyl_Hydrlase_16"/>
</dbReference>
<dbReference type="EMBL" id="WWBZ02000002">
    <property type="protein sequence ID" value="KAF4312570.1"/>
    <property type="molecule type" value="Genomic_DNA"/>
</dbReference>
<dbReference type="InterPro" id="IPR017168">
    <property type="entry name" value="CHR-like"/>
</dbReference>
<reference evidence="20" key="1">
    <citation type="submission" date="2020-04" db="EMBL/GenBank/DDBJ databases">
        <title>Genome Assembly and Annotation of Botryosphaeria dothidea sdau 11-99, a Latent Pathogen of Apple Fruit Ring Rot in China.</title>
        <authorList>
            <person name="Yu C."/>
            <person name="Diao Y."/>
            <person name="Lu Q."/>
            <person name="Zhao J."/>
            <person name="Cui S."/>
            <person name="Peng C."/>
            <person name="He B."/>
            <person name="Liu H."/>
        </authorList>
    </citation>
    <scope>NUCLEOTIDE SEQUENCE [LARGE SCALE GENOMIC DNA]</scope>
    <source>
        <strain evidence="20">Sdau11-99</strain>
    </source>
</reference>
<dbReference type="PROSITE" id="PS00026">
    <property type="entry name" value="CHIT_BIND_I_1"/>
    <property type="match status" value="1"/>
</dbReference>
<evidence type="ECO:0000256" key="18">
    <source>
        <dbReference type="SAM" id="SignalP"/>
    </source>
</evidence>
<evidence type="ECO:0000256" key="2">
    <source>
        <dbReference type="ARBA" id="ARBA00004589"/>
    </source>
</evidence>
<feature type="region of interest" description="Disordered" evidence="17">
    <location>
        <begin position="340"/>
        <end position="442"/>
    </location>
</feature>
<dbReference type="InterPro" id="IPR013320">
    <property type="entry name" value="ConA-like_dom_sf"/>
</dbReference>
<keyword evidence="21" id="KW-1185">Reference proteome</keyword>
<dbReference type="FunFam" id="2.60.120.200:FF:000159">
    <property type="entry name" value="Glycosidase"/>
    <property type="match status" value="1"/>
</dbReference>
<dbReference type="Pfam" id="PF00722">
    <property type="entry name" value="Glyco_hydro_16"/>
    <property type="match status" value="1"/>
</dbReference>
<dbReference type="PIRSF" id="PIRSF037299">
    <property type="entry name" value="Glycosidase_CRH1_prd"/>
    <property type="match status" value="1"/>
</dbReference>
<dbReference type="InterPro" id="IPR000757">
    <property type="entry name" value="Beta-glucanase-like"/>
</dbReference>
<dbReference type="Proteomes" id="UP000572817">
    <property type="component" value="Unassembled WGS sequence"/>
</dbReference>
<evidence type="ECO:0000256" key="16">
    <source>
        <dbReference type="PIRSR" id="PIRSR037299-1"/>
    </source>
</evidence>
<evidence type="ECO:0000256" key="5">
    <source>
        <dbReference type="ARBA" id="ARBA00022679"/>
    </source>
</evidence>
<dbReference type="CDD" id="cd02183">
    <property type="entry name" value="GH16_fungal_CRH1_transglycosylase"/>
    <property type="match status" value="1"/>
</dbReference>
<sequence>MGRSFASAAALAALALLSAVPNVNAAIPTCGPNSPCPAEAPCCSQYGQCGVGAYCLGGCDPLFSHSLDSCVPAPVCDSSKFKVDGVNGVTDITKYLGDASKANWVATGKPLAYEGGVLLTMAQDTVGTLLASTHYVWYGKITAKMTTSQGKGVVTAFIMMSDVKDEIDFEFIGVDIDHAQSNFYSQGVTNYNNGKNLTVDSDTVNNEHEYVIDWQPDTLTWSIDGNVMRTLNRKDTWNATSGRFDYPQTPSRVMLSLWPAGLPSNAEGTINWAGGLVDWNSQYMQNGYYYAHFSSIDVECYDPPSGANKEGSKTYIFNNDAGTNDTVVISDKQVILGSLQATGDDPDKGKASSSSASAGSTKTSSASSASSTAAAPESVPGMSGGGNRGDSGTVQGSDGSSSSDGSSTTSSDGSSSSSSSSSGSQSFDQGTSSSNSSDAPSGFQGVGASFVALVAAFATLLML</sequence>
<evidence type="ECO:0000313" key="21">
    <source>
        <dbReference type="Proteomes" id="UP000572817"/>
    </source>
</evidence>
<evidence type="ECO:0000313" key="20">
    <source>
        <dbReference type="EMBL" id="KAF4312570.1"/>
    </source>
</evidence>
<comment type="function">
    <text evidence="14">Dual chitinase/transglycosylase that plays a role in cell wall architecture. Chitinase and transglycosylase activities are coupled. Required for the polysaccharide cross-linking at the septa and the cell wall. More specifically, transfers chitin to 1,6-beta-glucan in the cell wall.</text>
</comment>
<evidence type="ECO:0000256" key="9">
    <source>
        <dbReference type="ARBA" id="ARBA00023180"/>
    </source>
</evidence>